<dbReference type="InterPro" id="IPR050172">
    <property type="entry name" value="SsuD_RutA_monooxygenase"/>
</dbReference>
<evidence type="ECO:0000256" key="3">
    <source>
        <dbReference type="ARBA" id="ARBA00023002"/>
    </source>
</evidence>
<dbReference type="AlphaFoldDB" id="A0A6G9GT56"/>
<evidence type="ECO:0000256" key="2">
    <source>
        <dbReference type="ARBA" id="ARBA00022643"/>
    </source>
</evidence>
<dbReference type="Gene3D" id="3.20.20.30">
    <property type="entry name" value="Luciferase-like domain"/>
    <property type="match status" value="1"/>
</dbReference>
<evidence type="ECO:0000259" key="6">
    <source>
        <dbReference type="Pfam" id="PF00296"/>
    </source>
</evidence>
<keyword evidence="5" id="KW-0472">Membrane</keyword>
<dbReference type="Pfam" id="PF00296">
    <property type="entry name" value="Bac_luciferase"/>
    <property type="match status" value="1"/>
</dbReference>
<proteinExistence type="predicted"/>
<keyword evidence="1" id="KW-0285">Flavoprotein</keyword>
<feature type="domain" description="Luciferase-like" evidence="6">
    <location>
        <begin position="15"/>
        <end position="261"/>
    </location>
</feature>
<dbReference type="InterPro" id="IPR036661">
    <property type="entry name" value="Luciferase-like_sf"/>
</dbReference>
<evidence type="ECO:0000313" key="8">
    <source>
        <dbReference type="Proteomes" id="UP000501179"/>
    </source>
</evidence>
<evidence type="ECO:0000256" key="4">
    <source>
        <dbReference type="ARBA" id="ARBA00023033"/>
    </source>
</evidence>
<organism evidence="7 8">
    <name type="scientific">Streptomyces liangshanensis</name>
    <dbReference type="NCBI Taxonomy" id="2717324"/>
    <lineage>
        <taxon>Bacteria</taxon>
        <taxon>Bacillati</taxon>
        <taxon>Actinomycetota</taxon>
        <taxon>Actinomycetes</taxon>
        <taxon>Kitasatosporales</taxon>
        <taxon>Streptomycetaceae</taxon>
        <taxon>Streptomyces</taxon>
    </lineage>
</organism>
<reference evidence="7 8" key="1">
    <citation type="submission" date="2020-03" db="EMBL/GenBank/DDBJ databases">
        <title>A novel species.</title>
        <authorList>
            <person name="Gao J."/>
        </authorList>
    </citation>
    <scope>NUCLEOTIDE SEQUENCE [LARGE SCALE GENOMIC DNA]</scope>
    <source>
        <strain evidence="7 8">QMT-12</strain>
    </source>
</reference>
<dbReference type="EMBL" id="CP050177">
    <property type="protein sequence ID" value="QIQ01256.1"/>
    <property type="molecule type" value="Genomic_DNA"/>
</dbReference>
<dbReference type="SUPFAM" id="SSF51679">
    <property type="entry name" value="Bacterial luciferase-like"/>
    <property type="match status" value="1"/>
</dbReference>
<dbReference type="CDD" id="cd01097">
    <property type="entry name" value="Tetrahydromethanopterin_reductase"/>
    <property type="match status" value="1"/>
</dbReference>
<evidence type="ECO:0000256" key="1">
    <source>
        <dbReference type="ARBA" id="ARBA00022630"/>
    </source>
</evidence>
<dbReference type="PANTHER" id="PTHR42847:SF4">
    <property type="entry name" value="ALKANESULFONATE MONOOXYGENASE-RELATED"/>
    <property type="match status" value="1"/>
</dbReference>
<accession>A0A6G9GT56</accession>
<keyword evidence="4" id="KW-0503">Monooxygenase</keyword>
<feature type="transmembrane region" description="Helical" evidence="5">
    <location>
        <begin position="48"/>
        <end position="70"/>
    </location>
</feature>
<gene>
    <name evidence="7" type="ORF">HA039_02150</name>
</gene>
<dbReference type="GO" id="GO:0008726">
    <property type="term" value="F:alkanesulfonate monooxygenase activity"/>
    <property type="evidence" value="ECO:0007669"/>
    <property type="project" value="TreeGrafter"/>
</dbReference>
<dbReference type="GO" id="GO:0046306">
    <property type="term" value="P:alkanesulfonate catabolic process"/>
    <property type="evidence" value="ECO:0007669"/>
    <property type="project" value="TreeGrafter"/>
</dbReference>
<dbReference type="InterPro" id="IPR011251">
    <property type="entry name" value="Luciferase-like_dom"/>
</dbReference>
<protein>
    <submittedName>
        <fullName evidence="7">LLM class flavin-dependent oxidoreductase</fullName>
    </submittedName>
</protein>
<sequence>MKTGMGLPNSVRNVRAETIPRWAAQAEAAGFSSVGTTGRFTYPGVMDLAALAVAAGATSTVGLISTVLVAPAWPAALLAKHVAGINEMSGGRLTLGIGVGSRPDDFMVEGLGTEGRGARLERDIAVYRDIWSGEPSDGTDGPAVPSGTRQVPLLFGGYSAKTFSRMARFGDGYIGSVTPERVAAAFESARSAWRDAGRAGAPRLVAVTYFGFEEYADEARANTLDYYRSAGADIAKRAADSMATSDHAIRATRDAYEAAGADELIFFPAVDRIDQVARLADLVL</sequence>
<evidence type="ECO:0000313" key="7">
    <source>
        <dbReference type="EMBL" id="QIQ01256.1"/>
    </source>
</evidence>
<keyword evidence="2" id="KW-0288">FMN</keyword>
<keyword evidence="3" id="KW-0560">Oxidoreductase</keyword>
<keyword evidence="5" id="KW-1133">Transmembrane helix</keyword>
<dbReference type="KEGG" id="slia:HA039_02150"/>
<evidence type="ECO:0000256" key="5">
    <source>
        <dbReference type="SAM" id="Phobius"/>
    </source>
</evidence>
<dbReference type="PANTHER" id="PTHR42847">
    <property type="entry name" value="ALKANESULFONATE MONOOXYGENASE"/>
    <property type="match status" value="1"/>
</dbReference>
<keyword evidence="5" id="KW-0812">Transmembrane</keyword>
<dbReference type="Proteomes" id="UP000501179">
    <property type="component" value="Chromosome"/>
</dbReference>
<dbReference type="RefSeq" id="WP_167022904.1">
    <property type="nucleotide sequence ID" value="NZ_CP050177.1"/>
</dbReference>
<keyword evidence="8" id="KW-1185">Reference proteome</keyword>
<name>A0A6G9GT56_9ACTN</name>